<dbReference type="STRING" id="252246.SAMN05421799_10825"/>
<dbReference type="InterPro" id="IPR033749">
    <property type="entry name" value="Polyprenyl_synt_CS"/>
</dbReference>
<gene>
    <name evidence="7" type="ORF">SAMN05421799_10825</name>
</gene>
<organism evidence="7 8">
    <name type="scientific">Alicyclobacillus vulcanalis</name>
    <dbReference type="NCBI Taxonomy" id="252246"/>
    <lineage>
        <taxon>Bacteria</taxon>
        <taxon>Bacillati</taxon>
        <taxon>Bacillota</taxon>
        <taxon>Bacilli</taxon>
        <taxon>Bacillales</taxon>
        <taxon>Alicyclobacillaceae</taxon>
        <taxon>Alicyclobacillus</taxon>
    </lineage>
</organism>
<evidence type="ECO:0000313" key="8">
    <source>
        <dbReference type="Proteomes" id="UP000186156"/>
    </source>
</evidence>
<keyword evidence="3 6" id="KW-0808">Transferase</keyword>
<evidence type="ECO:0000256" key="5">
    <source>
        <dbReference type="ARBA" id="ARBA00022842"/>
    </source>
</evidence>
<evidence type="ECO:0000256" key="6">
    <source>
        <dbReference type="RuleBase" id="RU004466"/>
    </source>
</evidence>
<dbReference type="CDD" id="cd00685">
    <property type="entry name" value="Trans_IPPS_HT"/>
    <property type="match status" value="1"/>
</dbReference>
<evidence type="ECO:0000313" key="7">
    <source>
        <dbReference type="EMBL" id="SIS96146.1"/>
    </source>
</evidence>
<comment type="similarity">
    <text evidence="2 6">Belongs to the FPP/GGPP synthase family.</text>
</comment>
<protein>
    <submittedName>
        <fullName evidence="7">Heptaprenyl diphosphate synthase</fullName>
    </submittedName>
</protein>
<keyword evidence="5" id="KW-0460">Magnesium</keyword>
<dbReference type="Proteomes" id="UP000186156">
    <property type="component" value="Unassembled WGS sequence"/>
</dbReference>
<dbReference type="GO" id="GO:0008299">
    <property type="term" value="P:isoprenoid biosynthetic process"/>
    <property type="evidence" value="ECO:0007669"/>
    <property type="project" value="InterPro"/>
</dbReference>
<dbReference type="SUPFAM" id="SSF48576">
    <property type="entry name" value="Terpenoid synthases"/>
    <property type="match status" value="1"/>
</dbReference>
<dbReference type="GO" id="GO:0046872">
    <property type="term" value="F:metal ion binding"/>
    <property type="evidence" value="ECO:0007669"/>
    <property type="project" value="UniProtKB-KW"/>
</dbReference>
<dbReference type="Pfam" id="PF00348">
    <property type="entry name" value="polyprenyl_synt"/>
    <property type="match status" value="1"/>
</dbReference>
<dbReference type="SFLD" id="SFLDS00005">
    <property type="entry name" value="Isoprenoid_Synthase_Type_I"/>
    <property type="match status" value="1"/>
</dbReference>
<keyword evidence="8" id="KW-1185">Reference proteome</keyword>
<dbReference type="OrthoDB" id="9805316at2"/>
<dbReference type="AlphaFoldDB" id="A0A1N7NCV4"/>
<proteinExistence type="inferred from homology"/>
<dbReference type="EMBL" id="FTOO01000008">
    <property type="protein sequence ID" value="SIS96146.1"/>
    <property type="molecule type" value="Genomic_DNA"/>
</dbReference>
<evidence type="ECO:0000256" key="3">
    <source>
        <dbReference type="ARBA" id="ARBA00022679"/>
    </source>
</evidence>
<dbReference type="InterPro" id="IPR000092">
    <property type="entry name" value="Polyprenyl_synt"/>
</dbReference>
<reference evidence="8" key="1">
    <citation type="submission" date="2017-01" db="EMBL/GenBank/DDBJ databases">
        <authorList>
            <person name="Varghese N."/>
            <person name="Submissions S."/>
        </authorList>
    </citation>
    <scope>NUCLEOTIDE SEQUENCE [LARGE SCALE GENOMIC DNA]</scope>
    <source>
        <strain evidence="8">DSM 16176</strain>
    </source>
</reference>
<dbReference type="GO" id="GO:0004659">
    <property type="term" value="F:prenyltransferase activity"/>
    <property type="evidence" value="ECO:0007669"/>
    <property type="project" value="InterPro"/>
</dbReference>
<evidence type="ECO:0000256" key="2">
    <source>
        <dbReference type="ARBA" id="ARBA00006706"/>
    </source>
</evidence>
<dbReference type="PANTHER" id="PTHR12001:SF69">
    <property type="entry name" value="ALL TRANS-POLYPRENYL-DIPHOSPHATE SYNTHASE PDSS1"/>
    <property type="match status" value="1"/>
</dbReference>
<dbReference type="PROSITE" id="PS00723">
    <property type="entry name" value="POLYPRENYL_SYNTHASE_1"/>
    <property type="match status" value="1"/>
</dbReference>
<comment type="cofactor">
    <cofactor evidence="1">
        <name>Mg(2+)</name>
        <dbReference type="ChEBI" id="CHEBI:18420"/>
    </cofactor>
</comment>
<dbReference type="InterPro" id="IPR008949">
    <property type="entry name" value="Isoprenoid_synthase_dom_sf"/>
</dbReference>
<evidence type="ECO:0000256" key="1">
    <source>
        <dbReference type="ARBA" id="ARBA00001946"/>
    </source>
</evidence>
<name>A0A1N7NCV4_9BACL</name>
<dbReference type="Gene3D" id="1.10.600.10">
    <property type="entry name" value="Farnesyl Diphosphate Synthase"/>
    <property type="match status" value="1"/>
</dbReference>
<accession>A0A1N7NCV4</accession>
<keyword evidence="4" id="KW-0479">Metal-binding</keyword>
<evidence type="ECO:0000256" key="4">
    <source>
        <dbReference type="ARBA" id="ARBA00022723"/>
    </source>
</evidence>
<dbReference type="RefSeq" id="WP_076347608.1">
    <property type="nucleotide sequence ID" value="NZ_FTOO01000008.1"/>
</dbReference>
<dbReference type="PANTHER" id="PTHR12001">
    <property type="entry name" value="GERANYLGERANYL PYROPHOSPHATE SYNTHASE"/>
    <property type="match status" value="1"/>
</dbReference>
<sequence>MEFHEIYLQYRHELDRVERLLDERAHADHADLAKAGRTLLEAGGKRIRPLFALICGLGEREWSEDVAKLAAALEMIHMATLVHDDVIDRADLRRGRPTVRKSYGNLAAMYTGDYLFARAIQLLAEVDNLEVHRLMARGIVLLCEGEIEQIEDFYNWSQGIMTYLRRIHRKTALLISLSCQLGAMVGGAEAREVSALAQFGHAAGMAFQIVDDLLDFTGASEIVGKPVGGDLRQGNLTLPALLAASRPELGDRLKALVHEGMRDEEAEEAIHIVVSSGALDEAKRLAERYLEKSRQLLQRVSRTTVRDQLMGLTTFIIRRQY</sequence>